<feature type="compositionally biased region" description="Low complexity" evidence="9">
    <location>
        <begin position="1203"/>
        <end position="1212"/>
    </location>
</feature>
<feature type="compositionally biased region" description="Polar residues" evidence="9">
    <location>
        <begin position="12"/>
        <end position="37"/>
    </location>
</feature>
<keyword evidence="8" id="KW-0175">Coiled coil</keyword>
<evidence type="ECO:0000256" key="6">
    <source>
        <dbReference type="ARBA" id="ARBA00022840"/>
    </source>
</evidence>
<feature type="coiled-coil region" evidence="8">
    <location>
        <begin position="845"/>
        <end position="872"/>
    </location>
</feature>
<feature type="compositionally biased region" description="Polar residues" evidence="9">
    <location>
        <begin position="1358"/>
        <end position="1369"/>
    </location>
</feature>
<dbReference type="InterPro" id="IPR017441">
    <property type="entry name" value="Protein_kinase_ATP_BS"/>
</dbReference>
<sequence>MVERILEEEECNSCTPSASTVASGSNAKTDNNGKATNSAGSGSDSGVGGGGTFSTDTDNSSQSGGHNEITRYSSEDVSGNESSEAPKMTEIERQAELNRHKEEMQKKRRKKKRTSSSLHSSTFQELYKLTGEILGEGAYASVQTCVNIYTDLEYAVKVIDKIPGHARARVFREVETFHHCQGHPGILQLIEFFEDDEKFYLVFEKINGGPLLRRIQEQICFSEHEAAQIIKEIASGLDFLHKKGIAHRDLKPENILCVDPDKLCPIKICDFDLGSGIKFTTDVSSPSATPQLLTPVGSAEFMAPEVVDLFVGEANYYDKRCDLWSLGVIAYILLCGYPPFSGNCEEDCGWNRGENCRTCQELLFESIQEGRFSFPEAEWEDVSEEAKDLIRGLLVKEAPKRLSAEAVLNHPWIKYSEEESPNDIKKMENRRKALRTPGNIRRNQSAREISRFAESAMAVKRVILQHFSMRYDYMKERPNIYQPSQMQLDAQNGGTGADSNNSPPIFIKPPPPRSRSMNNTLSVSNNRSIYGGRNSNLYATRNSSRFGNSINGGKASSIYQSGAPSFKTLNVHEEDDDDEEALEAFGRLDEDEEWAHVGEHQTGYFSAANEEDLKADVEARRRQMGNNAADESDYEDYPHLWRDMDNEDEECDLGVEVGETSTNRPYEQDGECSDNNTPHDYDDYTKRPKYYLDDNNEDREIELKVDEDLENKNRYRHGDYGDNAITSDAEDSSCVRGDDKRSKTTLLQGAMQIKEGERSAGAETALELSFNRLPNNESKVNDENVENVEWKRRGVEQERMFEVNDYVNVDHNKVKVNDELEEKVADEANNSFAKAEIDEHVFTLEEKENIEKQNKQQQIDFANETKMNFNENSETNFKTYYNIQDNNIEANKKNADNKNANNCMVNRSSSSNNNSSDATGNKADELLLDAGQNQLPISDINDIKITNSNTTTIAVNATKTTHTTNDNNNSNVSIIETEAKTNIANKNIIDADNVTTTTKENAKLLASISDLKETLPELNETANIVVATPLNGVATENAAFNEKRGKSAPPAGNTIDEENGEKVDDGLATSKNAVTTMRTTFGNQQQQQTQKQLKQQQKQPPKQNQKQQQLQQQHQYQQQQQPQNQKQQTLIKSKRSPRANKPQRNVCFALGNTGGRHVGGVDDDYDAYQNNNYDAELEDDADEDDVTYGRPRSHSNNINAPGYARRQQQYNNNHRRYSQPTSGGNKQQQQQQHSSGQKAENWRNRGGILINGNNAGNGNGDTSNNSSGLSATVAANNYRNKYRSQGGNNSPGWNVGGGAQRNGGHYYNARSGGGSYSHVGVSGASPPSDDSGSGSAGAIHNWRNDCIYTGARNCGMQQRRSYQHPTQPRYSPPTHDGNGGSIMRAQYNRNNQQQPRIGSGRFTHSPTGSMYVPQSRGSAVSGIYNSGNGFGLGGGGVGSGSPPSPGELGIGLSPPSESLLMQRRMHVVAGAGQHHRNNDFGVGDFCQSATANG</sequence>
<evidence type="ECO:0000256" key="7">
    <source>
        <dbReference type="PROSITE-ProRule" id="PRU10141"/>
    </source>
</evidence>
<reference evidence="12" key="2">
    <citation type="submission" date="2025-08" db="UniProtKB">
        <authorList>
            <consortium name="RefSeq"/>
        </authorList>
    </citation>
    <scope>IDENTIFICATION</scope>
    <source>
        <tissue evidence="12">Adult</tissue>
    </source>
</reference>
<feature type="compositionally biased region" description="Basic and acidic residues" evidence="9">
    <location>
        <begin position="677"/>
        <end position="691"/>
    </location>
</feature>
<feature type="region of interest" description="Disordered" evidence="9">
    <location>
        <begin position="659"/>
        <end position="691"/>
    </location>
</feature>
<dbReference type="OrthoDB" id="5794026at2759"/>
<dbReference type="InterPro" id="IPR011009">
    <property type="entry name" value="Kinase-like_dom_sf"/>
</dbReference>
<gene>
    <name evidence="12" type="primary">LOC105230927</name>
</gene>
<protein>
    <submittedName>
        <fullName evidence="12">Probable serine/threonine-protein kinase MARK-A isoform X1</fullName>
    </submittedName>
</protein>
<dbReference type="PROSITE" id="PS50011">
    <property type="entry name" value="PROTEIN_KINASE_DOM"/>
    <property type="match status" value="1"/>
</dbReference>
<name>A0A6I9VC90_BACDO</name>
<dbReference type="Gene3D" id="3.30.200.20">
    <property type="entry name" value="Phosphorylase Kinase, domain 1"/>
    <property type="match status" value="1"/>
</dbReference>
<keyword evidence="3" id="KW-0808">Transferase</keyword>
<dbReference type="GO" id="GO:0005524">
    <property type="term" value="F:ATP binding"/>
    <property type="evidence" value="ECO:0007669"/>
    <property type="project" value="UniProtKB-UniRule"/>
</dbReference>
<dbReference type="GO" id="GO:0046872">
    <property type="term" value="F:metal ion binding"/>
    <property type="evidence" value="ECO:0007669"/>
    <property type="project" value="UniProtKB-KW"/>
</dbReference>
<keyword evidence="4 7" id="KW-0547">Nucleotide-binding</keyword>
<keyword evidence="2" id="KW-0723">Serine/threonine-protein kinase</keyword>
<evidence type="ECO:0000313" key="11">
    <source>
        <dbReference type="Proteomes" id="UP001652620"/>
    </source>
</evidence>
<feature type="compositionally biased region" description="Low complexity" evidence="9">
    <location>
        <begin position="1083"/>
        <end position="1130"/>
    </location>
</feature>
<dbReference type="PANTHER" id="PTHR24349">
    <property type="entry name" value="SERINE/THREONINE-PROTEIN KINASE"/>
    <property type="match status" value="1"/>
</dbReference>
<feature type="region of interest" description="Disordered" evidence="9">
    <location>
        <begin position="1039"/>
        <end position="1064"/>
    </location>
</feature>
<dbReference type="KEGG" id="bdr:105230927"/>
<dbReference type="SMART" id="SM00220">
    <property type="entry name" value="S_TKc"/>
    <property type="match status" value="1"/>
</dbReference>
<dbReference type="Gene3D" id="1.10.510.10">
    <property type="entry name" value="Transferase(Phosphotransferase) domain 1"/>
    <property type="match status" value="1"/>
</dbReference>
<dbReference type="PROSITE" id="PS00107">
    <property type="entry name" value="PROTEIN_KINASE_ATP"/>
    <property type="match status" value="1"/>
</dbReference>
<proteinExistence type="inferred from homology"/>
<keyword evidence="5 12" id="KW-0418">Kinase</keyword>
<feature type="compositionally biased region" description="Basic and acidic residues" evidence="9">
    <location>
        <begin position="87"/>
        <end position="105"/>
    </location>
</feature>
<dbReference type="FunCoup" id="A0A6I9VC90">
    <property type="interactions" value="100"/>
</dbReference>
<dbReference type="RefSeq" id="XP_011210254.2">
    <property type="nucleotide sequence ID" value="XM_011211952.4"/>
</dbReference>
<feature type="region of interest" description="Disordered" evidence="9">
    <location>
        <begin position="892"/>
        <end position="921"/>
    </location>
</feature>
<dbReference type="GeneID" id="105230927"/>
<feature type="compositionally biased region" description="Gly residues" evidence="9">
    <location>
        <begin position="43"/>
        <end position="52"/>
    </location>
</feature>
<dbReference type="Proteomes" id="UP001652620">
    <property type="component" value="Chromosome 2"/>
</dbReference>
<evidence type="ECO:0000256" key="3">
    <source>
        <dbReference type="ARBA" id="ARBA00022679"/>
    </source>
</evidence>
<evidence type="ECO:0000256" key="5">
    <source>
        <dbReference type="ARBA" id="ARBA00022777"/>
    </source>
</evidence>
<feature type="domain" description="Protein kinase" evidence="10">
    <location>
        <begin position="128"/>
        <end position="413"/>
    </location>
</feature>
<feature type="region of interest" description="Disordered" evidence="9">
    <location>
        <begin position="487"/>
        <end position="519"/>
    </location>
</feature>
<dbReference type="GO" id="GO:0006417">
    <property type="term" value="P:regulation of translation"/>
    <property type="evidence" value="ECO:0007669"/>
    <property type="project" value="UniProtKB-KW"/>
</dbReference>
<evidence type="ECO:0000256" key="8">
    <source>
        <dbReference type="SAM" id="Coils"/>
    </source>
</evidence>
<organism evidence="11 12">
    <name type="scientific">Bactrocera dorsalis</name>
    <name type="common">Oriental fruit fly</name>
    <name type="synonym">Dacus dorsalis</name>
    <dbReference type="NCBI Taxonomy" id="27457"/>
    <lineage>
        <taxon>Eukaryota</taxon>
        <taxon>Metazoa</taxon>
        <taxon>Ecdysozoa</taxon>
        <taxon>Arthropoda</taxon>
        <taxon>Hexapoda</taxon>
        <taxon>Insecta</taxon>
        <taxon>Pterygota</taxon>
        <taxon>Neoptera</taxon>
        <taxon>Endopterygota</taxon>
        <taxon>Diptera</taxon>
        <taxon>Brachycera</taxon>
        <taxon>Muscomorpha</taxon>
        <taxon>Tephritoidea</taxon>
        <taxon>Tephritidae</taxon>
        <taxon>Bactrocera</taxon>
        <taxon>Bactrocera</taxon>
    </lineage>
</organism>
<evidence type="ECO:0000256" key="9">
    <source>
        <dbReference type="SAM" id="MobiDB-lite"/>
    </source>
</evidence>
<evidence type="ECO:0000256" key="4">
    <source>
        <dbReference type="ARBA" id="ARBA00022741"/>
    </source>
</evidence>
<dbReference type="InterPro" id="IPR000719">
    <property type="entry name" value="Prot_kinase_dom"/>
</dbReference>
<feature type="binding site" evidence="7">
    <location>
        <position position="157"/>
    </location>
    <ligand>
        <name>ATP</name>
        <dbReference type="ChEBI" id="CHEBI:30616"/>
    </ligand>
</feature>
<dbReference type="SUPFAM" id="SSF56112">
    <property type="entry name" value="Protein kinase-like (PK-like)"/>
    <property type="match status" value="1"/>
</dbReference>
<feature type="compositionally biased region" description="Low complexity" evidence="9">
    <location>
        <begin position="897"/>
        <end position="916"/>
    </location>
</feature>
<evidence type="ECO:0000313" key="12">
    <source>
        <dbReference type="RefSeq" id="XP_011210254.2"/>
    </source>
</evidence>
<evidence type="ECO:0000256" key="1">
    <source>
        <dbReference type="ARBA" id="ARBA00006692"/>
    </source>
</evidence>
<dbReference type="InParanoid" id="A0A6I9VC90"/>
<feature type="region of interest" description="Disordered" evidence="9">
    <location>
        <begin position="1358"/>
        <end position="1379"/>
    </location>
</feature>
<dbReference type="CDD" id="cd14090">
    <property type="entry name" value="STKc_Mnk"/>
    <property type="match status" value="1"/>
</dbReference>
<evidence type="ECO:0000256" key="2">
    <source>
        <dbReference type="ARBA" id="ARBA00022527"/>
    </source>
</evidence>
<feature type="compositionally biased region" description="Acidic residues" evidence="9">
    <location>
        <begin position="1"/>
        <end position="11"/>
    </location>
</feature>
<dbReference type="PROSITE" id="PS00108">
    <property type="entry name" value="PROTEIN_KINASE_ST"/>
    <property type="match status" value="1"/>
</dbReference>
<feature type="region of interest" description="Disordered" evidence="9">
    <location>
        <begin position="1082"/>
        <end position="1270"/>
    </location>
</feature>
<dbReference type="GO" id="GO:0004674">
    <property type="term" value="F:protein serine/threonine kinase activity"/>
    <property type="evidence" value="ECO:0007669"/>
    <property type="project" value="UniProtKB-KW"/>
</dbReference>
<feature type="compositionally biased region" description="Acidic residues" evidence="9">
    <location>
        <begin position="1175"/>
        <end position="1186"/>
    </location>
</feature>
<comment type="similarity">
    <text evidence="1">Belongs to the protein kinase superfamily. CAMK Ser/Thr protein kinase family.</text>
</comment>
<feature type="region of interest" description="Disordered" evidence="9">
    <location>
        <begin position="1"/>
        <end position="117"/>
    </location>
</feature>
<keyword evidence="11" id="KW-1185">Reference proteome</keyword>
<feature type="compositionally biased region" description="Polar residues" evidence="9">
    <location>
        <begin position="62"/>
        <end position="83"/>
    </location>
</feature>
<dbReference type="Pfam" id="PF00069">
    <property type="entry name" value="Pkinase"/>
    <property type="match status" value="1"/>
</dbReference>
<dbReference type="InterPro" id="IPR050205">
    <property type="entry name" value="CDPK_Ser/Thr_kinases"/>
</dbReference>
<reference evidence="11" key="1">
    <citation type="submission" date="2025-05" db="UniProtKB">
        <authorList>
            <consortium name="RefSeq"/>
        </authorList>
    </citation>
    <scope>NUCLEOTIDE SEQUENCE [LARGE SCALE GENOMIC DNA]</scope>
</reference>
<evidence type="ECO:0000259" key="10">
    <source>
        <dbReference type="PROSITE" id="PS50011"/>
    </source>
</evidence>
<dbReference type="InterPro" id="IPR008271">
    <property type="entry name" value="Ser/Thr_kinase_AS"/>
</dbReference>
<accession>A0A6I9VC90</accession>
<feature type="compositionally biased region" description="Low complexity" evidence="9">
    <location>
        <begin position="1244"/>
        <end position="1270"/>
    </location>
</feature>
<keyword evidence="6 7" id="KW-0067">ATP-binding</keyword>